<dbReference type="Pfam" id="PF25183">
    <property type="entry name" value="OMP_b-brl_4"/>
    <property type="match status" value="1"/>
</dbReference>
<proteinExistence type="predicted"/>
<dbReference type="Pfam" id="PF13620">
    <property type="entry name" value="CarboxypepD_reg"/>
    <property type="match status" value="1"/>
</dbReference>
<dbReference type="Gene3D" id="2.60.40.1120">
    <property type="entry name" value="Carboxypeptidase-like, regulatory domain"/>
    <property type="match status" value="1"/>
</dbReference>
<evidence type="ECO:0000256" key="3">
    <source>
        <dbReference type="ARBA" id="ARBA00023237"/>
    </source>
</evidence>
<organism evidence="6 7">
    <name type="scientific">Candidatus Sulfuritelmatomonas gaucii</name>
    <dbReference type="NCBI Taxonomy" id="2043161"/>
    <lineage>
        <taxon>Bacteria</taxon>
        <taxon>Pseudomonadati</taxon>
        <taxon>Acidobacteriota</taxon>
        <taxon>Terriglobia</taxon>
        <taxon>Terriglobales</taxon>
        <taxon>Acidobacteriaceae</taxon>
        <taxon>Candidatus Sulfuritelmatomonas</taxon>
    </lineage>
</organism>
<gene>
    <name evidence="6" type="ORF">SBA5_140040</name>
</gene>
<accession>A0A2N9L4W1</accession>
<dbReference type="OrthoDB" id="97893at2"/>
<dbReference type="EMBL" id="OKRB01000046">
    <property type="protein sequence ID" value="SPE18173.1"/>
    <property type="molecule type" value="Genomic_DNA"/>
</dbReference>
<evidence type="ECO:0000313" key="7">
    <source>
        <dbReference type="Proteomes" id="UP000239735"/>
    </source>
</evidence>
<feature type="domain" description="TonB-dependent transporter Oar-like beta-barrel" evidence="5">
    <location>
        <begin position="244"/>
        <end position="1063"/>
    </location>
</feature>
<feature type="chain" id="PRO_5014776810" evidence="4">
    <location>
        <begin position="27"/>
        <end position="1070"/>
    </location>
</feature>
<keyword evidence="4" id="KW-0732">Signal</keyword>
<evidence type="ECO:0000256" key="4">
    <source>
        <dbReference type="SAM" id="SignalP"/>
    </source>
</evidence>
<keyword evidence="2" id="KW-0472">Membrane</keyword>
<evidence type="ECO:0000256" key="1">
    <source>
        <dbReference type="ARBA" id="ARBA00004442"/>
    </source>
</evidence>
<dbReference type="InterPro" id="IPR008969">
    <property type="entry name" value="CarboxyPept-like_regulatory"/>
</dbReference>
<sequence>MKVASFFAFATLLGACVLGAWGQSTASISGTVTDPSGAVIPNAQVTIHSLATGLDRVVSTDSAGLYAVPSLIPGDYKVQATARGFSSYTVPKVTLDVDRQVTENMRLAVSSAGETIQVQSAVQQIEAQTITVGQVIDNTAVQELPLNGRHFLDLTVLTPGGVVADAAGSLTAASRGLGANSFITAGNREDSVNFQINGINLNDISQNQITFQPSISTTSEFKINNSTFSAEYGRSDGSIVTVATRSGTDRFHGEAFDYFRNEALDARNYFNRPFNPGTGLPLVANTGDKAPLKRDNFGGSVGGPIWKGHTFFFGSYEGLRQHQGILQNSQVITQANQNAIAANKSAEPIAAALAALIPLPNSGTTNYVSFTPGPVNIDQYTGDVLQQFSSSDSLHGFYAFQNDIRTEPSLQGDTISGWGDHRHAHRQIGTLGETHIFSPSVVNETRLGFNRIFITFNPANTIDPTSVGLGDGLSGKVGIPQTTLSDIGLVFGGPAGFPQGRTDTTGVLSDTVSMLKGKHTLKWGGEFRRYLVASFTGNIGTLTFTTSTTPTSLFQTDQATVFAIQPNIVSSRIYADSTAGFVQDNYKVAHNLTLEGGLRFEWNGTPVEGANRFTIFNPATVTLTRVGTNGLAANAAYKENYNFEPRVGFAWDLFGTGKTVLRGGYAYLVDQPVSGVVTGMASNPPFSTAVSYNSATPIPLSSLYASAKASGISLYGVNPNYKNAYIESFNLNWQQALPWGMVAQLYYDGSVGRHLEVESNINQVVGATSAVQVHPFTALAATSPVAPGGAIASNIGYRTSNSYSDYNAMWAVLSKNMSNGLELKMSYTWTKSMDLNSLGSQGGLTLPDSTNPSENYGLSDFDVRQHFGGTAIYELPFHKNELVRGYRLIGIMQYQTGNPVNIVAGSSSFNGVTGLPRPTQVGPVVRKKQQLAGIGNVTLFQSAGLAYNGTVCDITNYTSACSLEIQGTQASATGTTAPTVYTGLGTMQRNAFTGPGFADLDMSGEKETKIFENLSFTLRADAFDILNHPNFGQPSGNVQSTSFGQITATRFATSDGGSSRQLQISGKFTF</sequence>
<feature type="signal peptide" evidence="4">
    <location>
        <begin position="1"/>
        <end position="26"/>
    </location>
</feature>
<dbReference type="AlphaFoldDB" id="A0A2N9L4W1"/>
<dbReference type="PROSITE" id="PS51257">
    <property type="entry name" value="PROKAR_LIPOPROTEIN"/>
    <property type="match status" value="1"/>
</dbReference>
<reference evidence="7" key="1">
    <citation type="submission" date="2018-02" db="EMBL/GenBank/DDBJ databases">
        <authorList>
            <person name="Hausmann B."/>
        </authorList>
    </citation>
    <scope>NUCLEOTIDE SEQUENCE [LARGE SCALE GENOMIC DNA]</scope>
    <source>
        <strain evidence="7">Peat soil MAG SbA5</strain>
    </source>
</reference>
<comment type="subcellular location">
    <subcellularLocation>
        <location evidence="1">Cell outer membrane</location>
    </subcellularLocation>
</comment>
<evidence type="ECO:0000313" key="6">
    <source>
        <dbReference type="EMBL" id="SPE18173.1"/>
    </source>
</evidence>
<dbReference type="SUPFAM" id="SSF56935">
    <property type="entry name" value="Porins"/>
    <property type="match status" value="1"/>
</dbReference>
<dbReference type="InterPro" id="IPR036942">
    <property type="entry name" value="Beta-barrel_TonB_sf"/>
</dbReference>
<dbReference type="InterPro" id="IPR057601">
    <property type="entry name" value="Oar-like_b-barrel"/>
</dbReference>
<evidence type="ECO:0000259" key="5">
    <source>
        <dbReference type="Pfam" id="PF25183"/>
    </source>
</evidence>
<protein>
    <submittedName>
        <fullName evidence="6">Cna B domain-containing protein</fullName>
    </submittedName>
</protein>
<dbReference type="Proteomes" id="UP000239735">
    <property type="component" value="Unassembled WGS sequence"/>
</dbReference>
<dbReference type="Gene3D" id="2.40.170.20">
    <property type="entry name" value="TonB-dependent receptor, beta-barrel domain"/>
    <property type="match status" value="1"/>
</dbReference>
<name>A0A2N9L4W1_9BACT</name>
<dbReference type="GO" id="GO:0009279">
    <property type="term" value="C:cell outer membrane"/>
    <property type="evidence" value="ECO:0007669"/>
    <property type="project" value="UniProtKB-SubCell"/>
</dbReference>
<evidence type="ECO:0000256" key="2">
    <source>
        <dbReference type="ARBA" id="ARBA00023136"/>
    </source>
</evidence>
<dbReference type="SUPFAM" id="SSF49464">
    <property type="entry name" value="Carboxypeptidase regulatory domain-like"/>
    <property type="match status" value="1"/>
</dbReference>
<keyword evidence="3" id="KW-0998">Cell outer membrane</keyword>